<dbReference type="PROSITE" id="PS51257">
    <property type="entry name" value="PROKAR_LIPOPROTEIN"/>
    <property type="match status" value="1"/>
</dbReference>
<dbReference type="RefSeq" id="WP_370565391.1">
    <property type="nucleotide sequence ID" value="NZ_JBFWIB010000016.1"/>
</dbReference>
<accession>A0ABV4HXN4</accession>
<feature type="compositionally biased region" description="Low complexity" evidence="1">
    <location>
        <begin position="51"/>
        <end position="60"/>
    </location>
</feature>
<dbReference type="PANTHER" id="PTHR39176">
    <property type="entry name" value="PERIPLASMIC PROTEIN-RELATED"/>
    <property type="match status" value="1"/>
</dbReference>
<comment type="caution">
    <text evidence="3">The sequence shown here is derived from an EMBL/GenBank/DDBJ whole genome shotgun (WGS) entry which is preliminary data.</text>
</comment>
<proteinExistence type="predicted"/>
<evidence type="ECO:0000313" key="4">
    <source>
        <dbReference type="Proteomes" id="UP001566331"/>
    </source>
</evidence>
<protein>
    <submittedName>
        <fullName evidence="3">Lysozyme inhibitor LprI family protein</fullName>
    </submittedName>
</protein>
<gene>
    <name evidence="3" type="ORF">AB6713_16085</name>
</gene>
<keyword evidence="4" id="KW-1185">Reference proteome</keyword>
<dbReference type="InterPro" id="IPR009739">
    <property type="entry name" value="LprI-like_N"/>
</dbReference>
<evidence type="ECO:0000313" key="3">
    <source>
        <dbReference type="EMBL" id="MEZ0476120.1"/>
    </source>
</evidence>
<dbReference type="Gene3D" id="1.20.1270.180">
    <property type="match status" value="1"/>
</dbReference>
<evidence type="ECO:0000256" key="1">
    <source>
        <dbReference type="SAM" id="MobiDB-lite"/>
    </source>
</evidence>
<dbReference type="PANTHER" id="PTHR39176:SF1">
    <property type="entry name" value="PERIPLASMIC PROTEIN"/>
    <property type="match status" value="1"/>
</dbReference>
<organism evidence="3 4">
    <name type="scientific">Luteimonas salinilitoris</name>
    <dbReference type="NCBI Taxonomy" id="3237697"/>
    <lineage>
        <taxon>Bacteria</taxon>
        <taxon>Pseudomonadati</taxon>
        <taxon>Pseudomonadota</taxon>
        <taxon>Gammaproteobacteria</taxon>
        <taxon>Lysobacterales</taxon>
        <taxon>Lysobacteraceae</taxon>
        <taxon>Luteimonas</taxon>
    </lineage>
</organism>
<feature type="region of interest" description="Disordered" evidence="1">
    <location>
        <begin position="19"/>
        <end position="85"/>
    </location>
</feature>
<reference evidence="3 4" key="1">
    <citation type="submission" date="2024-07" db="EMBL/GenBank/DDBJ databases">
        <title>Luteimonas salilacus sp. nov., isolated from the shore soil of Salt Lake in Tibet of China.</title>
        <authorList>
            <person name="Zhang X."/>
            <person name="Li A."/>
        </authorList>
    </citation>
    <scope>NUCLEOTIDE SEQUENCE [LARGE SCALE GENOMIC DNA]</scope>
    <source>
        <strain evidence="3 4">B3-2-R+30</strain>
    </source>
</reference>
<evidence type="ECO:0000259" key="2">
    <source>
        <dbReference type="Pfam" id="PF07007"/>
    </source>
</evidence>
<dbReference type="Pfam" id="PF07007">
    <property type="entry name" value="LprI"/>
    <property type="match status" value="1"/>
</dbReference>
<sequence>MQIKHATALGALLLLSACSDPADKDPGASPFPAGMQSAAASDNDTAEVAPDRPASAAQSASDDDDCYSKAQSQAELTECSEDDLKPVDDELNKRYREMEARLKDDDDTKKLLIDAQRKWVAFRDAECNLSTVRSSGGSIHPMNFNNCATDLTQRRVNDFQGYLNCGKEDGGDDECAIPGAN</sequence>
<dbReference type="Proteomes" id="UP001566331">
    <property type="component" value="Unassembled WGS sequence"/>
</dbReference>
<dbReference type="EMBL" id="JBFWIC010000027">
    <property type="protein sequence ID" value="MEZ0476120.1"/>
    <property type="molecule type" value="Genomic_DNA"/>
</dbReference>
<name>A0ABV4HXN4_9GAMM</name>
<feature type="domain" description="Lysozyme inhibitor LprI-like N-terminal" evidence="2">
    <location>
        <begin position="67"/>
        <end position="157"/>
    </location>
</feature>